<proteinExistence type="inferred from homology"/>
<dbReference type="EMBL" id="OIVN01003358">
    <property type="protein sequence ID" value="SPD10704.1"/>
    <property type="molecule type" value="Genomic_DNA"/>
</dbReference>
<evidence type="ECO:0000259" key="12">
    <source>
        <dbReference type="PROSITE" id="PS51746"/>
    </source>
</evidence>
<evidence type="ECO:0000256" key="2">
    <source>
        <dbReference type="ARBA" id="ARBA00001946"/>
    </source>
</evidence>
<comment type="cofactor">
    <cofactor evidence="2">
        <name>Mg(2+)</name>
        <dbReference type="ChEBI" id="CHEBI:18420"/>
    </cofactor>
</comment>
<evidence type="ECO:0000256" key="5">
    <source>
        <dbReference type="ARBA" id="ARBA00022723"/>
    </source>
</evidence>
<dbReference type="Gene3D" id="3.60.40.10">
    <property type="entry name" value="PPM-type phosphatase domain"/>
    <property type="match status" value="1"/>
</dbReference>
<comment type="similarity">
    <text evidence="3">Belongs to the PP2C family.</text>
</comment>
<evidence type="ECO:0000256" key="3">
    <source>
        <dbReference type="ARBA" id="ARBA00006702"/>
    </source>
</evidence>
<evidence type="ECO:0000256" key="11">
    <source>
        <dbReference type="ARBA" id="ARBA00048336"/>
    </source>
</evidence>
<dbReference type="Pfam" id="PF00481">
    <property type="entry name" value="PP2C"/>
    <property type="match status" value="1"/>
</dbReference>
<evidence type="ECO:0000256" key="8">
    <source>
        <dbReference type="ARBA" id="ARBA00022912"/>
    </source>
</evidence>
<dbReference type="PROSITE" id="PS51746">
    <property type="entry name" value="PPM_2"/>
    <property type="match status" value="1"/>
</dbReference>
<dbReference type="SUPFAM" id="SSF81606">
    <property type="entry name" value="PP2C-like"/>
    <property type="match status" value="1"/>
</dbReference>
<dbReference type="AlphaFoldDB" id="A0A2N9HGE8"/>
<reference evidence="13" key="1">
    <citation type="submission" date="2018-02" db="EMBL/GenBank/DDBJ databases">
        <authorList>
            <person name="Cohen D.B."/>
            <person name="Kent A.D."/>
        </authorList>
    </citation>
    <scope>NUCLEOTIDE SEQUENCE</scope>
</reference>
<dbReference type="PANTHER" id="PTHR47992">
    <property type="entry name" value="PROTEIN PHOSPHATASE"/>
    <property type="match status" value="1"/>
</dbReference>
<keyword evidence="6" id="KW-0378">Hydrolase</keyword>
<evidence type="ECO:0000313" key="13">
    <source>
        <dbReference type="EMBL" id="SPD10704.1"/>
    </source>
</evidence>
<comment type="catalytic activity">
    <reaction evidence="10">
        <text>O-phospho-L-seryl-[protein] + H2O = L-seryl-[protein] + phosphate</text>
        <dbReference type="Rhea" id="RHEA:20629"/>
        <dbReference type="Rhea" id="RHEA-COMP:9863"/>
        <dbReference type="Rhea" id="RHEA-COMP:11604"/>
        <dbReference type="ChEBI" id="CHEBI:15377"/>
        <dbReference type="ChEBI" id="CHEBI:29999"/>
        <dbReference type="ChEBI" id="CHEBI:43474"/>
        <dbReference type="ChEBI" id="CHEBI:83421"/>
        <dbReference type="EC" id="3.1.3.16"/>
    </reaction>
</comment>
<comment type="catalytic activity">
    <reaction evidence="11">
        <text>O-phospho-L-threonyl-[protein] + H2O = L-threonyl-[protein] + phosphate</text>
        <dbReference type="Rhea" id="RHEA:47004"/>
        <dbReference type="Rhea" id="RHEA-COMP:11060"/>
        <dbReference type="Rhea" id="RHEA-COMP:11605"/>
        <dbReference type="ChEBI" id="CHEBI:15377"/>
        <dbReference type="ChEBI" id="CHEBI:30013"/>
        <dbReference type="ChEBI" id="CHEBI:43474"/>
        <dbReference type="ChEBI" id="CHEBI:61977"/>
        <dbReference type="EC" id="3.1.3.16"/>
    </reaction>
</comment>
<evidence type="ECO:0000256" key="1">
    <source>
        <dbReference type="ARBA" id="ARBA00001936"/>
    </source>
</evidence>
<dbReference type="InterPro" id="IPR036457">
    <property type="entry name" value="PPM-type-like_dom_sf"/>
</dbReference>
<evidence type="ECO:0000256" key="9">
    <source>
        <dbReference type="ARBA" id="ARBA00023211"/>
    </source>
</evidence>
<gene>
    <name evidence="13" type="ORF">FSB_LOCUS38586</name>
</gene>
<dbReference type="SMART" id="SM00332">
    <property type="entry name" value="PP2Cc"/>
    <property type="match status" value="1"/>
</dbReference>
<feature type="domain" description="PPM-type phosphatase" evidence="12">
    <location>
        <begin position="60"/>
        <end position="352"/>
    </location>
</feature>
<keyword evidence="7" id="KW-0460">Magnesium</keyword>
<dbReference type="InterPro" id="IPR001932">
    <property type="entry name" value="PPM-type_phosphatase-like_dom"/>
</dbReference>
<sequence>MVIFPSLLDGFTKRVSIKKERNGKNNVGRETAEKLAKEARKNELMLSSSGTVKSNKSNNLASVCSKRGMKGINQDCLTVWEEFGCQEDMLFCGIFDGHGPWGHLVAKRVRESVPASLLCNWQETLASTSLDLDFEMEVDRNLHRFDIWKQSYLKTYAAVDQELKHHPGIDSFCSGTTALTIVKQGEHLVIANVGDSRAVLATTSDDGQLVPLQLSIDFKPNLTQEAERIAQSKGRVFCLHDEPGVHRIWRPDGETPGLALSRALGDYCLKEFGLISVPDVTQRNITSRDKFVILATDGLWDVISNQEAVQIVSSTPDREKSAKRLVERAVHAWKHKKRGIAMDDISAICLFFHTSTSQPIHPIQVSKLVA</sequence>
<evidence type="ECO:0000256" key="4">
    <source>
        <dbReference type="ARBA" id="ARBA00013081"/>
    </source>
</evidence>
<name>A0A2N9HGE8_FAGSY</name>
<keyword evidence="5" id="KW-0479">Metal-binding</keyword>
<accession>A0A2N9HGE8</accession>
<organism evidence="13">
    <name type="scientific">Fagus sylvatica</name>
    <name type="common">Beechnut</name>
    <dbReference type="NCBI Taxonomy" id="28930"/>
    <lineage>
        <taxon>Eukaryota</taxon>
        <taxon>Viridiplantae</taxon>
        <taxon>Streptophyta</taxon>
        <taxon>Embryophyta</taxon>
        <taxon>Tracheophyta</taxon>
        <taxon>Spermatophyta</taxon>
        <taxon>Magnoliopsida</taxon>
        <taxon>eudicotyledons</taxon>
        <taxon>Gunneridae</taxon>
        <taxon>Pentapetalae</taxon>
        <taxon>rosids</taxon>
        <taxon>fabids</taxon>
        <taxon>Fagales</taxon>
        <taxon>Fagaceae</taxon>
        <taxon>Fagus</taxon>
    </lineage>
</organism>
<dbReference type="GO" id="GO:0046872">
    <property type="term" value="F:metal ion binding"/>
    <property type="evidence" value="ECO:0007669"/>
    <property type="project" value="UniProtKB-KW"/>
</dbReference>
<evidence type="ECO:0000256" key="10">
    <source>
        <dbReference type="ARBA" id="ARBA00047761"/>
    </source>
</evidence>
<evidence type="ECO:0000256" key="7">
    <source>
        <dbReference type="ARBA" id="ARBA00022842"/>
    </source>
</evidence>
<dbReference type="CDD" id="cd00143">
    <property type="entry name" value="PP2Cc"/>
    <property type="match status" value="1"/>
</dbReference>
<dbReference type="GO" id="GO:0009414">
    <property type="term" value="P:response to water deprivation"/>
    <property type="evidence" value="ECO:0007669"/>
    <property type="project" value="UniProtKB-ARBA"/>
</dbReference>
<dbReference type="EC" id="3.1.3.16" evidence="4"/>
<keyword evidence="8" id="KW-0904">Protein phosphatase</keyword>
<comment type="cofactor">
    <cofactor evidence="1">
        <name>Mn(2+)</name>
        <dbReference type="ChEBI" id="CHEBI:29035"/>
    </cofactor>
</comment>
<dbReference type="InterPro" id="IPR015655">
    <property type="entry name" value="PP2C"/>
</dbReference>
<dbReference type="GO" id="GO:0045926">
    <property type="term" value="P:negative regulation of growth"/>
    <property type="evidence" value="ECO:0007669"/>
    <property type="project" value="UniProtKB-ARBA"/>
</dbReference>
<dbReference type="GO" id="GO:0004722">
    <property type="term" value="F:protein serine/threonine phosphatase activity"/>
    <property type="evidence" value="ECO:0007669"/>
    <property type="project" value="UniProtKB-EC"/>
</dbReference>
<evidence type="ECO:0000256" key="6">
    <source>
        <dbReference type="ARBA" id="ARBA00022801"/>
    </source>
</evidence>
<protein>
    <recommendedName>
        <fullName evidence="4">protein-serine/threonine phosphatase</fullName>
        <ecNumber evidence="4">3.1.3.16</ecNumber>
    </recommendedName>
</protein>
<keyword evidence="9" id="KW-0464">Manganese</keyword>
<dbReference type="FunFam" id="3.60.40.10:FF:000038">
    <property type="entry name" value="Probable protein phosphatase 2C 34"/>
    <property type="match status" value="1"/>
</dbReference>